<dbReference type="RefSeq" id="WP_118913584.1">
    <property type="nucleotide sequence ID" value="NZ_CBCRVH010000010.1"/>
</dbReference>
<dbReference type="InterPro" id="IPR040079">
    <property type="entry name" value="Glutathione_S-Trfase"/>
</dbReference>
<feature type="site" description="Lowers pKa of active site Cys" evidence="3">
    <location>
        <position position="231"/>
    </location>
</feature>
<feature type="region of interest" description="Disordered" evidence="4">
    <location>
        <begin position="304"/>
        <end position="338"/>
    </location>
</feature>
<evidence type="ECO:0000313" key="6">
    <source>
        <dbReference type="EMBL" id="RHW45530.1"/>
    </source>
</evidence>
<evidence type="ECO:0000256" key="3">
    <source>
        <dbReference type="PIRSR" id="PIRSR015753-3"/>
    </source>
</evidence>
<dbReference type="SFLD" id="SFLDG01206">
    <property type="entry name" value="Xi.1"/>
    <property type="match status" value="1"/>
</dbReference>
<dbReference type="PANTHER" id="PTHR32419">
    <property type="entry name" value="GLUTATHIONYL-HYDROQUINONE REDUCTASE"/>
    <property type="match status" value="1"/>
</dbReference>
<comment type="caution">
    <text evidence="6">The sequence shown here is derived from an EMBL/GenBank/DDBJ whole genome shotgun (WGS) entry which is preliminary data.</text>
</comment>
<dbReference type="InterPro" id="IPR016639">
    <property type="entry name" value="GST_Omega/GSH"/>
</dbReference>
<dbReference type="GO" id="GO:0004364">
    <property type="term" value="F:glutathione transferase activity"/>
    <property type="evidence" value="ECO:0007669"/>
    <property type="project" value="InterPro"/>
</dbReference>
<dbReference type="InterPro" id="IPR036249">
    <property type="entry name" value="Thioredoxin-like_sf"/>
</dbReference>
<dbReference type="GO" id="GO:0005737">
    <property type="term" value="C:cytoplasm"/>
    <property type="evidence" value="ECO:0007669"/>
    <property type="project" value="TreeGrafter"/>
</dbReference>
<evidence type="ECO:0000256" key="2">
    <source>
        <dbReference type="PIRSR" id="PIRSR015753-2"/>
    </source>
</evidence>
<dbReference type="EMBL" id="QWLM01000009">
    <property type="protein sequence ID" value="RHW45530.1"/>
    <property type="molecule type" value="Genomic_DNA"/>
</dbReference>
<proteinExistence type="predicted"/>
<protein>
    <submittedName>
        <fullName evidence="6">Glutathione S-transferase family protein</fullName>
    </submittedName>
</protein>
<dbReference type="AlphaFoldDB" id="A0A417Z4W8"/>
<dbReference type="CDD" id="cd03190">
    <property type="entry name" value="GST_C_Omega_like"/>
    <property type="match status" value="1"/>
</dbReference>
<accession>A0A417Z4W8</accession>
<feature type="active site" description="Proton donor/acceptor" evidence="1">
    <location>
        <position position="173"/>
    </location>
</feature>
<name>A0A417Z4W8_9MICO</name>
<dbReference type="PROSITE" id="PS50405">
    <property type="entry name" value="GST_CTER"/>
    <property type="match status" value="1"/>
</dbReference>
<organism evidence="6 7">
    <name type="scientific">Dermacoccus abyssi</name>
    <dbReference type="NCBI Taxonomy" id="322596"/>
    <lineage>
        <taxon>Bacteria</taxon>
        <taxon>Bacillati</taxon>
        <taxon>Actinomycetota</taxon>
        <taxon>Actinomycetes</taxon>
        <taxon>Micrococcales</taxon>
        <taxon>Dermacoccaceae</taxon>
        <taxon>Dermacoccus</taxon>
    </lineage>
</organism>
<dbReference type="SFLD" id="SFLDS00019">
    <property type="entry name" value="Glutathione_Transferase_(cytos"/>
    <property type="match status" value="1"/>
</dbReference>
<sequence length="338" mass="38439">MADKSGSYKRDTNYIQTRITRDGEDGYPVEANRYRLAAARACPWANRALIARRLYGLDDVISVAMAGPTHDERSWTFDLDPGGVDPVLGIHFLRDAYTKRFPNYERGITVPAIVDERTGEVVTNDFNQMTLDFGTEWKEFHRAGAPDLYPEAQREEMDELMEFVFHTVNNGVYKCGFATSQEAYDKAYDELWSALDQLEKRLETRRYLMGPSISEADVRLYPTLVRFDAVYHGHFKCNRQKLDELPNLWGYARELFQTPGFGDTNDFVQIKEHYYIVHTDVNPTGIVPKGPALNGWLTPHGRDHLEANTWGDGGTPPPPPLAAEVPDPAHTPLRVEAR</sequence>
<reference evidence="6 7" key="1">
    <citation type="submission" date="2018-08" db="EMBL/GenBank/DDBJ databases">
        <title>Whole genome sequence analysis of Dermacoccus abyssi bacteria isolated from Deep Mariana trench Micromonospora spp reveals genes involved in the environmental adaptation and production of secondary metabolites.</title>
        <authorList>
            <person name="Abdel-Mageed W.M."/>
            <person name="Lehri B."/>
            <person name="Nouioui I."/>
            <person name="Goodfellow I."/>
            <person name="Jaspars M."/>
            <person name="Karlyshev A."/>
        </authorList>
    </citation>
    <scope>NUCLEOTIDE SEQUENCE [LARGE SCALE GENOMIC DNA]</scope>
    <source>
        <strain evidence="6 7">MT1.1</strain>
    </source>
</reference>
<dbReference type="InterPro" id="IPR036282">
    <property type="entry name" value="Glutathione-S-Trfase_C_sf"/>
</dbReference>
<dbReference type="InterPro" id="IPR004045">
    <property type="entry name" value="Glutathione_S-Trfase_N"/>
</dbReference>
<evidence type="ECO:0000256" key="1">
    <source>
        <dbReference type="PIRSR" id="PIRSR015753-1"/>
    </source>
</evidence>
<dbReference type="Pfam" id="PF13410">
    <property type="entry name" value="GST_C_2"/>
    <property type="match status" value="1"/>
</dbReference>
<dbReference type="InterPro" id="IPR047047">
    <property type="entry name" value="GST_Omega-like_C"/>
</dbReference>
<keyword evidence="6" id="KW-0808">Transferase</keyword>
<evidence type="ECO:0000256" key="4">
    <source>
        <dbReference type="SAM" id="MobiDB-lite"/>
    </source>
</evidence>
<dbReference type="InterPro" id="IPR010987">
    <property type="entry name" value="Glutathione-S-Trfase_C-like"/>
</dbReference>
<dbReference type="Gene3D" id="3.40.30.10">
    <property type="entry name" value="Glutaredoxin"/>
    <property type="match status" value="1"/>
</dbReference>
<dbReference type="PANTHER" id="PTHR32419:SF6">
    <property type="entry name" value="GLUTATHIONE S-TRANSFERASE OMEGA-LIKE 1-RELATED"/>
    <property type="match status" value="1"/>
</dbReference>
<dbReference type="Gene3D" id="1.20.1050.10">
    <property type="match status" value="1"/>
</dbReference>
<gene>
    <name evidence="6" type="ORF">D1832_09090</name>
</gene>
<feature type="binding site" evidence="2">
    <location>
        <position position="75"/>
    </location>
    <ligand>
        <name>glutathione</name>
        <dbReference type="ChEBI" id="CHEBI:57925"/>
    </ligand>
</feature>
<feature type="site" description="Lowers pKa of active site Cys" evidence="3">
    <location>
        <position position="274"/>
    </location>
</feature>
<feature type="domain" description="GST C-terminal" evidence="5">
    <location>
        <begin position="150"/>
        <end position="277"/>
    </location>
</feature>
<evidence type="ECO:0000313" key="7">
    <source>
        <dbReference type="Proteomes" id="UP000285376"/>
    </source>
</evidence>
<dbReference type="SFLD" id="SFLDG01148">
    <property type="entry name" value="Xi_(cytGST)"/>
    <property type="match status" value="1"/>
</dbReference>
<dbReference type="Proteomes" id="UP000285376">
    <property type="component" value="Unassembled WGS sequence"/>
</dbReference>
<evidence type="ECO:0000259" key="5">
    <source>
        <dbReference type="PROSITE" id="PS50405"/>
    </source>
</evidence>
<dbReference type="PIRSF" id="PIRSF015753">
    <property type="entry name" value="GST"/>
    <property type="match status" value="1"/>
</dbReference>
<dbReference type="Pfam" id="PF13409">
    <property type="entry name" value="GST_N_2"/>
    <property type="match status" value="1"/>
</dbReference>
<feature type="active site" description="Nucleophile" evidence="1">
    <location>
        <position position="42"/>
    </location>
</feature>
<dbReference type="SUPFAM" id="SSF52833">
    <property type="entry name" value="Thioredoxin-like"/>
    <property type="match status" value="1"/>
</dbReference>
<dbReference type="SUPFAM" id="SSF47616">
    <property type="entry name" value="GST C-terminal domain-like"/>
    <property type="match status" value="1"/>
</dbReference>